<dbReference type="EMBL" id="CADEPM010000001">
    <property type="protein sequence ID" value="CAB3398000.1"/>
    <property type="molecule type" value="Genomic_DNA"/>
</dbReference>
<proteinExistence type="predicted"/>
<gene>
    <name evidence="1" type="ORF">CBOVIS_LOCUS1332</name>
</gene>
<dbReference type="Proteomes" id="UP000494206">
    <property type="component" value="Unassembled WGS sequence"/>
</dbReference>
<evidence type="ECO:0000313" key="1">
    <source>
        <dbReference type="EMBL" id="CAB3398000.1"/>
    </source>
</evidence>
<protein>
    <submittedName>
        <fullName evidence="1">Uncharacterized protein</fullName>
    </submittedName>
</protein>
<evidence type="ECO:0000313" key="2">
    <source>
        <dbReference type="Proteomes" id="UP000494206"/>
    </source>
</evidence>
<organism evidence="1 2">
    <name type="scientific">Caenorhabditis bovis</name>
    <dbReference type="NCBI Taxonomy" id="2654633"/>
    <lineage>
        <taxon>Eukaryota</taxon>
        <taxon>Metazoa</taxon>
        <taxon>Ecdysozoa</taxon>
        <taxon>Nematoda</taxon>
        <taxon>Chromadorea</taxon>
        <taxon>Rhabditida</taxon>
        <taxon>Rhabditina</taxon>
        <taxon>Rhabditomorpha</taxon>
        <taxon>Rhabditoidea</taxon>
        <taxon>Rhabditidae</taxon>
        <taxon>Peloderinae</taxon>
        <taxon>Caenorhabditis</taxon>
    </lineage>
</organism>
<sequence>MSRIINDVVLHNICLHSDPDTISALQRTCYVNNQLIKQHRYMYSKIQCKTIFFDFKPAENEKSIRTFFNEPWRQNNKITLHEKTEFQQALYTLQPEWFVCNVHEWLLSLHQKWWKGVMKIEFVLNQNETIENYLHLLRSCCFFRLETERIVRMDPILENMKALIHLKLSNGLSGSMICTPNTIKLMVEKSKIGNGIEETLVHNTNDYLFSAEEIAYFVKNAKFAKPRPTFLRACVTFGAVCCRPDDIREELKDFDNVTYGAKYSYFCLWKGDFELVLTIDKFFTKDSNGELVQLNFI</sequence>
<reference evidence="1 2" key="1">
    <citation type="submission" date="2020-04" db="EMBL/GenBank/DDBJ databases">
        <authorList>
            <person name="Laetsch R D."/>
            <person name="Stevens L."/>
            <person name="Kumar S."/>
            <person name="Blaxter L. M."/>
        </authorList>
    </citation>
    <scope>NUCLEOTIDE SEQUENCE [LARGE SCALE GENOMIC DNA]</scope>
</reference>
<dbReference type="AlphaFoldDB" id="A0A8S1EE20"/>
<accession>A0A8S1EE20</accession>
<keyword evidence="2" id="KW-1185">Reference proteome</keyword>
<name>A0A8S1EE20_9PELO</name>
<comment type="caution">
    <text evidence="1">The sequence shown here is derived from an EMBL/GenBank/DDBJ whole genome shotgun (WGS) entry which is preliminary data.</text>
</comment>